<organism evidence="1 2">
    <name type="scientific">Portunus trituberculatus</name>
    <name type="common">Swimming crab</name>
    <name type="synonym">Neptunus trituberculatus</name>
    <dbReference type="NCBI Taxonomy" id="210409"/>
    <lineage>
        <taxon>Eukaryota</taxon>
        <taxon>Metazoa</taxon>
        <taxon>Ecdysozoa</taxon>
        <taxon>Arthropoda</taxon>
        <taxon>Crustacea</taxon>
        <taxon>Multicrustacea</taxon>
        <taxon>Malacostraca</taxon>
        <taxon>Eumalacostraca</taxon>
        <taxon>Eucarida</taxon>
        <taxon>Decapoda</taxon>
        <taxon>Pleocyemata</taxon>
        <taxon>Brachyura</taxon>
        <taxon>Eubrachyura</taxon>
        <taxon>Portunoidea</taxon>
        <taxon>Portunidae</taxon>
        <taxon>Portuninae</taxon>
        <taxon>Portunus</taxon>
    </lineage>
</organism>
<proteinExistence type="predicted"/>
<sequence length="33" mass="3839">MNTKTRHGMLKGLTEPQHPHYIASEKKYLRSVS</sequence>
<reference evidence="1 2" key="1">
    <citation type="submission" date="2019-05" db="EMBL/GenBank/DDBJ databases">
        <title>Another draft genome of Portunus trituberculatus and its Hox gene families provides insights of decapod evolution.</title>
        <authorList>
            <person name="Jeong J.-H."/>
            <person name="Song I."/>
            <person name="Kim S."/>
            <person name="Choi T."/>
            <person name="Kim D."/>
            <person name="Ryu S."/>
            <person name="Kim W."/>
        </authorList>
    </citation>
    <scope>NUCLEOTIDE SEQUENCE [LARGE SCALE GENOMIC DNA]</scope>
    <source>
        <tissue evidence="1">Muscle</tissue>
    </source>
</reference>
<comment type="caution">
    <text evidence="1">The sequence shown here is derived from an EMBL/GenBank/DDBJ whole genome shotgun (WGS) entry which is preliminary data.</text>
</comment>
<protein>
    <submittedName>
        <fullName evidence="1">Uncharacterized protein</fullName>
    </submittedName>
</protein>
<evidence type="ECO:0000313" key="2">
    <source>
        <dbReference type="Proteomes" id="UP000324222"/>
    </source>
</evidence>
<name>A0A5B7E1M3_PORTR</name>
<evidence type="ECO:0000313" key="1">
    <source>
        <dbReference type="EMBL" id="MPC27922.1"/>
    </source>
</evidence>
<keyword evidence="2" id="KW-1185">Reference proteome</keyword>
<accession>A0A5B7E1M3</accession>
<dbReference type="Proteomes" id="UP000324222">
    <property type="component" value="Unassembled WGS sequence"/>
</dbReference>
<dbReference type="AlphaFoldDB" id="A0A5B7E1M3"/>
<gene>
    <name evidence="1" type="ORF">E2C01_021111</name>
</gene>
<dbReference type="EMBL" id="VSRR010001826">
    <property type="protein sequence ID" value="MPC27922.1"/>
    <property type="molecule type" value="Genomic_DNA"/>
</dbReference>